<dbReference type="InterPro" id="IPR013538">
    <property type="entry name" value="ASHA1/2-like_C"/>
</dbReference>
<dbReference type="RefSeq" id="WP_147804630.1">
    <property type="nucleotide sequence ID" value="NZ_CP144914.1"/>
</dbReference>
<evidence type="ECO:0000313" key="3">
    <source>
        <dbReference type="EMBL" id="WWD80083.1"/>
    </source>
</evidence>
<reference evidence="3 4" key="1">
    <citation type="submission" date="2024-01" db="EMBL/GenBank/DDBJ databases">
        <title>Complete Genome Sequence of Alkalicoccus halolimnae BZ-SZ-XJ29T, a Moderately Halophilic Bacterium Isolated from a Salt Lake.</title>
        <authorList>
            <person name="Zhao B."/>
        </authorList>
    </citation>
    <scope>NUCLEOTIDE SEQUENCE [LARGE SCALE GENOMIC DNA]</scope>
    <source>
        <strain evidence="3 4">BZ-SZ-XJ29</strain>
    </source>
</reference>
<dbReference type="AlphaFoldDB" id="A0A5C7F1R4"/>
<keyword evidence="4" id="KW-1185">Reference proteome</keyword>
<dbReference type="Pfam" id="PF08327">
    <property type="entry name" value="AHSA1"/>
    <property type="match status" value="1"/>
</dbReference>
<comment type="similarity">
    <text evidence="1">Belongs to the AHA1 family.</text>
</comment>
<dbReference type="KEGG" id="ahal:FTX54_000500"/>
<accession>A0A5C7F1R4</accession>
<dbReference type="InterPro" id="IPR023393">
    <property type="entry name" value="START-like_dom_sf"/>
</dbReference>
<proteinExistence type="inferred from homology"/>
<dbReference type="EMBL" id="CP144914">
    <property type="protein sequence ID" value="WWD80083.1"/>
    <property type="molecule type" value="Genomic_DNA"/>
</dbReference>
<dbReference type="OrthoDB" id="118413at2"/>
<gene>
    <name evidence="3" type="ORF">FTX54_000500</name>
</gene>
<dbReference type="CDD" id="cd07814">
    <property type="entry name" value="SRPBCC_CalC_Aha1-like"/>
    <property type="match status" value="1"/>
</dbReference>
<evidence type="ECO:0000256" key="1">
    <source>
        <dbReference type="ARBA" id="ARBA00006817"/>
    </source>
</evidence>
<feature type="domain" description="Activator of Hsp90 ATPase homologue 1/2-like C-terminal" evidence="2">
    <location>
        <begin position="27"/>
        <end position="170"/>
    </location>
</feature>
<organism evidence="3 4">
    <name type="scientific">Alkalicoccus halolimnae</name>
    <dbReference type="NCBI Taxonomy" id="1667239"/>
    <lineage>
        <taxon>Bacteria</taxon>
        <taxon>Bacillati</taxon>
        <taxon>Bacillota</taxon>
        <taxon>Bacilli</taxon>
        <taxon>Bacillales</taxon>
        <taxon>Bacillaceae</taxon>
        <taxon>Alkalicoccus</taxon>
    </lineage>
</organism>
<protein>
    <submittedName>
        <fullName evidence="3">SRPBCC domain-containing protein</fullName>
    </submittedName>
</protein>
<dbReference type="Proteomes" id="UP000321816">
    <property type="component" value="Chromosome"/>
</dbReference>
<evidence type="ECO:0000259" key="2">
    <source>
        <dbReference type="Pfam" id="PF08327"/>
    </source>
</evidence>
<dbReference type="Gene3D" id="3.30.530.20">
    <property type="match status" value="1"/>
</dbReference>
<name>A0A5C7F1R4_9BACI</name>
<dbReference type="SUPFAM" id="SSF55961">
    <property type="entry name" value="Bet v1-like"/>
    <property type="match status" value="1"/>
</dbReference>
<sequence length="174" mass="20526">MSESLRRNNTKSREEGRNLIIERTFNVSKDMLFQIYSSSAHLEQWWGPRGWETTNYKFDFRPEGVWHYCMRCADESQGEFYGQEAWGKGIFKEIVENEKIVYTDMFSDKEGNMDDRFPSVLVTIMFKEADAGSVLHVYSEFPTKEDMQKLKDMGMVEGFTSQLDRLEEYLDEIS</sequence>
<evidence type="ECO:0000313" key="4">
    <source>
        <dbReference type="Proteomes" id="UP000321816"/>
    </source>
</evidence>